<evidence type="ECO:0000313" key="2">
    <source>
        <dbReference type="EMBL" id="MDK6502078.1"/>
    </source>
</evidence>
<protein>
    <submittedName>
        <fullName evidence="2">DUF3173 domain-containing protein</fullName>
    </submittedName>
</protein>
<name>A0A120DHZ6_9LACO</name>
<dbReference type="Proteomes" id="UP000067598">
    <property type="component" value="Unassembled WGS sequence"/>
</dbReference>
<evidence type="ECO:0000313" key="3">
    <source>
        <dbReference type="Proteomes" id="UP000067598"/>
    </source>
</evidence>
<organism evidence="1 3">
    <name type="scientific">Lactobacillus crispatus</name>
    <dbReference type="NCBI Taxonomy" id="47770"/>
    <lineage>
        <taxon>Bacteria</taxon>
        <taxon>Bacillati</taxon>
        <taxon>Bacillota</taxon>
        <taxon>Bacilli</taxon>
        <taxon>Lactobacillales</taxon>
        <taxon>Lactobacillaceae</taxon>
        <taxon>Lactobacillus</taxon>
    </lineage>
</organism>
<dbReference type="EMBL" id="JASOGN010000005">
    <property type="protein sequence ID" value="MDK6502078.1"/>
    <property type="molecule type" value="Genomic_DNA"/>
</dbReference>
<dbReference type="Proteomes" id="UP001230300">
    <property type="component" value="Unassembled WGS sequence"/>
</dbReference>
<evidence type="ECO:0000313" key="1">
    <source>
        <dbReference type="EMBL" id="KWU03168.1"/>
    </source>
</evidence>
<comment type="caution">
    <text evidence="1">The sequence shown here is derived from an EMBL/GenBank/DDBJ whole genome shotgun (WGS) entry which is preliminary data.</text>
</comment>
<dbReference type="InterPro" id="IPR021512">
    <property type="entry name" value="DUF3173"/>
</dbReference>
<dbReference type="AlphaFoldDB" id="A0A120DHZ6"/>
<dbReference type="EMBL" id="LJGP01000039">
    <property type="protein sequence ID" value="KWU03168.1"/>
    <property type="molecule type" value="Genomic_DNA"/>
</dbReference>
<gene>
    <name evidence="1" type="ORF">AEL95_08900</name>
    <name evidence="2" type="ORF">QP235_02485</name>
</gene>
<reference evidence="2" key="2">
    <citation type="submission" date="2023-05" db="EMBL/GenBank/DDBJ databases">
        <title>Cataloging the Phylogenetic Diversity of Human Bladder Bacteria.</title>
        <authorList>
            <person name="Du J."/>
        </authorList>
    </citation>
    <scope>NUCLEOTIDE SEQUENCE</scope>
    <source>
        <strain evidence="2">UMB9226</strain>
    </source>
</reference>
<dbReference type="RefSeq" id="WP_060462427.1">
    <property type="nucleotide sequence ID" value="NZ_AP025162.1"/>
</dbReference>
<sequence length="67" mass="7604">MKELVDFTDLVNMGYKPSQARTIIRIAKNNMVKAGYGLYNNKRLGVVPVKAVEQITGLSLHKRKDDR</sequence>
<dbReference type="PATRIC" id="fig|47770.28.peg.1257"/>
<proteinExistence type="predicted"/>
<dbReference type="Pfam" id="PF11372">
    <property type="entry name" value="DUF3173"/>
    <property type="match status" value="1"/>
</dbReference>
<accession>A0A120DHZ6</accession>
<reference evidence="1 3" key="1">
    <citation type="journal article" date="2016" name="Microbiology (Mosc.)">
        <title>Comparison of Lactobacillus crispatus isolates from Lactobacillus-dominated vaginal microbiomes with isolates from microbiomes containing bacterial vaginosis-associated bacteria.</title>
        <authorList>
            <person name="Abdelmaksoud A.A."/>
            <person name="Koparde V.N."/>
            <person name="Sheth N.U."/>
            <person name="Serrano M.G."/>
            <person name="Glascock A.L."/>
            <person name="Fettweis J.M."/>
            <person name="Strauss Iii J.F."/>
            <person name="Buck G.A."/>
            <person name="Jefferson K.K."/>
        </authorList>
    </citation>
    <scope>NUCLEOTIDE SEQUENCE [LARGE SCALE GENOMIC DNA]</scope>
    <source>
        <strain evidence="1 3">VMC3</strain>
    </source>
</reference>